<accession>A0A9P4U3S5</accession>
<organism evidence="3 4">
    <name type="scientific">Tothia fuscella</name>
    <dbReference type="NCBI Taxonomy" id="1048955"/>
    <lineage>
        <taxon>Eukaryota</taxon>
        <taxon>Fungi</taxon>
        <taxon>Dikarya</taxon>
        <taxon>Ascomycota</taxon>
        <taxon>Pezizomycotina</taxon>
        <taxon>Dothideomycetes</taxon>
        <taxon>Pleosporomycetidae</taxon>
        <taxon>Venturiales</taxon>
        <taxon>Cylindrosympodiaceae</taxon>
        <taxon>Tothia</taxon>
    </lineage>
</organism>
<evidence type="ECO:0000256" key="1">
    <source>
        <dbReference type="SAM" id="MobiDB-lite"/>
    </source>
</evidence>
<feature type="compositionally biased region" description="Polar residues" evidence="1">
    <location>
        <begin position="25"/>
        <end position="42"/>
    </location>
</feature>
<feature type="region of interest" description="Disordered" evidence="1">
    <location>
        <begin position="1"/>
        <end position="158"/>
    </location>
</feature>
<proteinExistence type="predicted"/>
<evidence type="ECO:0000313" key="4">
    <source>
        <dbReference type="Proteomes" id="UP000800235"/>
    </source>
</evidence>
<comment type="caution">
    <text evidence="3">The sequence shown here is derived from an EMBL/GenBank/DDBJ whole genome shotgun (WGS) entry which is preliminary data.</text>
</comment>
<feature type="compositionally biased region" description="Polar residues" evidence="1">
    <location>
        <begin position="143"/>
        <end position="157"/>
    </location>
</feature>
<evidence type="ECO:0000313" key="3">
    <source>
        <dbReference type="EMBL" id="KAF2437179.1"/>
    </source>
</evidence>
<dbReference type="AlphaFoldDB" id="A0A9P4U3S5"/>
<feature type="compositionally biased region" description="Low complexity" evidence="1">
    <location>
        <begin position="92"/>
        <end position="124"/>
    </location>
</feature>
<feature type="compositionally biased region" description="Low complexity" evidence="1">
    <location>
        <begin position="133"/>
        <end position="142"/>
    </location>
</feature>
<sequence>MGSSASKAGRAAAGNATRKYPTRPSPQTQTQAPASQVQSQTRAPPEQAGPTVHPSTGPSEVKDDAINLDASDPQYASNLHKLGIVNPQTQFSHPSDPQRQSQSQGQSQSQSQSPSAQSPIASSPTAHAPDFYSPPTSNPTSNHPFQDQYSMNPSSNPALLILKARQELQDKADREADMVGRRGFEGKEFVEVHLVREALRMRGERVEDAVIERKLGLKGGVVRRLGGRGVVEVA</sequence>
<feature type="compositionally biased region" description="Low complexity" evidence="1">
    <location>
        <begin position="1"/>
        <end position="16"/>
    </location>
</feature>
<gene>
    <name evidence="3" type="ORF">EJ08DRAFT_691480</name>
</gene>
<keyword evidence="4" id="KW-1185">Reference proteome</keyword>
<protein>
    <recommendedName>
        <fullName evidence="2">Helix-turn-helix domain-containing protein</fullName>
    </recommendedName>
</protein>
<dbReference type="InterPro" id="IPR054448">
    <property type="entry name" value="HTH_put_ascomycetes"/>
</dbReference>
<dbReference type="Proteomes" id="UP000800235">
    <property type="component" value="Unassembled WGS sequence"/>
</dbReference>
<evidence type="ECO:0000259" key="2">
    <source>
        <dbReference type="Pfam" id="PF22943"/>
    </source>
</evidence>
<dbReference type="OrthoDB" id="4085451at2759"/>
<dbReference type="EMBL" id="MU007009">
    <property type="protein sequence ID" value="KAF2437179.1"/>
    <property type="molecule type" value="Genomic_DNA"/>
</dbReference>
<name>A0A9P4U3S5_9PEZI</name>
<reference evidence="3" key="1">
    <citation type="journal article" date="2020" name="Stud. Mycol.">
        <title>101 Dothideomycetes genomes: a test case for predicting lifestyles and emergence of pathogens.</title>
        <authorList>
            <person name="Haridas S."/>
            <person name="Albert R."/>
            <person name="Binder M."/>
            <person name="Bloem J."/>
            <person name="Labutti K."/>
            <person name="Salamov A."/>
            <person name="Andreopoulos B."/>
            <person name="Baker S."/>
            <person name="Barry K."/>
            <person name="Bills G."/>
            <person name="Bluhm B."/>
            <person name="Cannon C."/>
            <person name="Castanera R."/>
            <person name="Culley D."/>
            <person name="Daum C."/>
            <person name="Ezra D."/>
            <person name="Gonzalez J."/>
            <person name="Henrissat B."/>
            <person name="Kuo A."/>
            <person name="Liang C."/>
            <person name="Lipzen A."/>
            <person name="Lutzoni F."/>
            <person name="Magnuson J."/>
            <person name="Mondo S."/>
            <person name="Nolan M."/>
            <person name="Ohm R."/>
            <person name="Pangilinan J."/>
            <person name="Park H.-J."/>
            <person name="Ramirez L."/>
            <person name="Alfaro M."/>
            <person name="Sun H."/>
            <person name="Tritt A."/>
            <person name="Yoshinaga Y."/>
            <person name="Zwiers L.-H."/>
            <person name="Turgeon B."/>
            <person name="Goodwin S."/>
            <person name="Spatafora J."/>
            <person name="Crous P."/>
            <person name="Grigoriev I."/>
        </authorList>
    </citation>
    <scope>NUCLEOTIDE SEQUENCE</scope>
    <source>
        <strain evidence="3">CBS 130266</strain>
    </source>
</reference>
<feature type="domain" description="Helix-turn-helix" evidence="2">
    <location>
        <begin position="189"/>
        <end position="232"/>
    </location>
</feature>
<dbReference type="Pfam" id="PF22943">
    <property type="entry name" value="HTH_68"/>
    <property type="match status" value="1"/>
</dbReference>